<dbReference type="Pfam" id="PF12833">
    <property type="entry name" value="HTH_18"/>
    <property type="match status" value="1"/>
</dbReference>
<accession>A0A1I4MAF4</accession>
<feature type="domain" description="HTH araC/xylS-type" evidence="3">
    <location>
        <begin position="226"/>
        <end position="324"/>
    </location>
</feature>
<sequence>MGTNEYFKGNEDLMMHLGCTKKDDGNVSRYRLPSENGNSWLVDVKPRPGLIITNAYFTLHQSVTWMCEIEQPGLWLCSFDCGDMTIVEKGKKTRQLQRGVHLLVNRGKSFKKIFGSEEPIRYTAAWIFSDFITKYLKDRGWVEPLSIDDALNWESHCYNVPELVLAFEQLKYGIRQKEPPLMYLETKIIEILSLIVLNMGLNGYDERFEKTKRAKFLTYQNMKFIMRVKAELDKNILSPPPIRDLAVIAGMGTTKLRLLFKAHYKLTIADYVRQEKMNYALRLLWKDDMSIQNISTFLGYESPSKFTVAFKKVHGLTPRDARKVFNL</sequence>
<dbReference type="SUPFAM" id="SSF46689">
    <property type="entry name" value="Homeodomain-like"/>
    <property type="match status" value="2"/>
</dbReference>
<evidence type="ECO:0000313" key="4">
    <source>
        <dbReference type="EMBL" id="SFM00291.1"/>
    </source>
</evidence>
<keyword evidence="1" id="KW-0805">Transcription regulation</keyword>
<organism evidence="4 5">
    <name type="scientific">Pelosinus propionicus DSM 13327</name>
    <dbReference type="NCBI Taxonomy" id="1123291"/>
    <lineage>
        <taxon>Bacteria</taxon>
        <taxon>Bacillati</taxon>
        <taxon>Bacillota</taxon>
        <taxon>Negativicutes</taxon>
        <taxon>Selenomonadales</taxon>
        <taxon>Sporomusaceae</taxon>
        <taxon>Pelosinus</taxon>
    </lineage>
</organism>
<dbReference type="RefSeq" id="WP_090939552.1">
    <property type="nucleotide sequence ID" value="NZ_FOTS01000031.1"/>
</dbReference>
<reference evidence="5" key="1">
    <citation type="submission" date="2016-10" db="EMBL/GenBank/DDBJ databases">
        <authorList>
            <person name="Varghese N."/>
            <person name="Submissions S."/>
        </authorList>
    </citation>
    <scope>NUCLEOTIDE SEQUENCE [LARGE SCALE GENOMIC DNA]</scope>
    <source>
        <strain evidence="5">DSM 13327</strain>
    </source>
</reference>
<dbReference type="STRING" id="1123291.SAMN04490355_103146"/>
<proteinExistence type="predicted"/>
<dbReference type="GO" id="GO:0003700">
    <property type="term" value="F:DNA-binding transcription factor activity"/>
    <property type="evidence" value="ECO:0007669"/>
    <property type="project" value="InterPro"/>
</dbReference>
<dbReference type="InterPro" id="IPR009057">
    <property type="entry name" value="Homeodomain-like_sf"/>
</dbReference>
<dbReference type="PANTHER" id="PTHR47893:SF1">
    <property type="entry name" value="REGULATORY PROTEIN PCHR"/>
    <property type="match status" value="1"/>
</dbReference>
<keyword evidence="5" id="KW-1185">Reference proteome</keyword>
<evidence type="ECO:0000256" key="1">
    <source>
        <dbReference type="ARBA" id="ARBA00023015"/>
    </source>
</evidence>
<dbReference type="Gene3D" id="1.10.10.60">
    <property type="entry name" value="Homeodomain-like"/>
    <property type="match status" value="1"/>
</dbReference>
<dbReference type="EMBL" id="FOTS01000031">
    <property type="protein sequence ID" value="SFM00291.1"/>
    <property type="molecule type" value="Genomic_DNA"/>
</dbReference>
<evidence type="ECO:0000256" key="2">
    <source>
        <dbReference type="ARBA" id="ARBA00023163"/>
    </source>
</evidence>
<keyword evidence="4" id="KW-0238">DNA-binding</keyword>
<name>A0A1I4MAF4_9FIRM</name>
<dbReference type="OrthoDB" id="241790at2"/>
<dbReference type="PROSITE" id="PS01124">
    <property type="entry name" value="HTH_ARAC_FAMILY_2"/>
    <property type="match status" value="1"/>
</dbReference>
<evidence type="ECO:0000313" key="5">
    <source>
        <dbReference type="Proteomes" id="UP000199520"/>
    </source>
</evidence>
<dbReference type="InterPro" id="IPR018060">
    <property type="entry name" value="HTH_AraC"/>
</dbReference>
<dbReference type="SMART" id="SM00342">
    <property type="entry name" value="HTH_ARAC"/>
    <property type="match status" value="1"/>
</dbReference>
<protein>
    <submittedName>
        <fullName evidence="4">AraC-type DNA-binding protein</fullName>
    </submittedName>
</protein>
<dbReference type="PANTHER" id="PTHR47893">
    <property type="entry name" value="REGULATORY PROTEIN PCHR"/>
    <property type="match status" value="1"/>
</dbReference>
<dbReference type="GO" id="GO:0043565">
    <property type="term" value="F:sequence-specific DNA binding"/>
    <property type="evidence" value="ECO:0007669"/>
    <property type="project" value="InterPro"/>
</dbReference>
<evidence type="ECO:0000259" key="3">
    <source>
        <dbReference type="PROSITE" id="PS01124"/>
    </source>
</evidence>
<dbReference type="Proteomes" id="UP000199520">
    <property type="component" value="Unassembled WGS sequence"/>
</dbReference>
<dbReference type="AlphaFoldDB" id="A0A1I4MAF4"/>
<keyword evidence="2" id="KW-0804">Transcription</keyword>
<dbReference type="InterPro" id="IPR053142">
    <property type="entry name" value="PchR_regulatory_protein"/>
</dbReference>
<gene>
    <name evidence="4" type="ORF">SAMN04490355_103146</name>
</gene>